<feature type="coiled-coil region" evidence="1">
    <location>
        <begin position="132"/>
        <end position="163"/>
    </location>
</feature>
<evidence type="ECO:0000256" key="1">
    <source>
        <dbReference type="SAM" id="Coils"/>
    </source>
</evidence>
<comment type="caution">
    <text evidence="2">The sequence shown here is derived from an EMBL/GenBank/DDBJ whole genome shotgun (WGS) entry which is preliminary data.</text>
</comment>
<dbReference type="Proteomes" id="UP000037069">
    <property type="component" value="Unassembled WGS sequence"/>
</dbReference>
<evidence type="ECO:0000313" key="2">
    <source>
        <dbReference type="EMBL" id="KNC34140.1"/>
    </source>
</evidence>
<dbReference type="AlphaFoldDB" id="A0A0L0CP77"/>
<keyword evidence="1" id="KW-0175">Coiled coil</keyword>
<dbReference type="OrthoDB" id="7694231at2759"/>
<dbReference type="EMBL" id="JRES01000096">
    <property type="protein sequence ID" value="KNC34140.1"/>
    <property type="molecule type" value="Genomic_DNA"/>
</dbReference>
<gene>
    <name evidence="2" type="ORF">FF38_08311</name>
</gene>
<organism evidence="2 3">
    <name type="scientific">Lucilia cuprina</name>
    <name type="common">Green bottle fly</name>
    <name type="synonym">Australian sheep blowfly</name>
    <dbReference type="NCBI Taxonomy" id="7375"/>
    <lineage>
        <taxon>Eukaryota</taxon>
        <taxon>Metazoa</taxon>
        <taxon>Ecdysozoa</taxon>
        <taxon>Arthropoda</taxon>
        <taxon>Hexapoda</taxon>
        <taxon>Insecta</taxon>
        <taxon>Pterygota</taxon>
        <taxon>Neoptera</taxon>
        <taxon>Endopterygota</taxon>
        <taxon>Diptera</taxon>
        <taxon>Brachycera</taxon>
        <taxon>Muscomorpha</taxon>
        <taxon>Oestroidea</taxon>
        <taxon>Calliphoridae</taxon>
        <taxon>Luciliinae</taxon>
        <taxon>Lucilia</taxon>
    </lineage>
</organism>
<protein>
    <submittedName>
        <fullName evidence="2">Uncharacterized protein</fullName>
    </submittedName>
</protein>
<reference evidence="2 3" key="1">
    <citation type="journal article" date="2015" name="Nat. Commun.">
        <title>Lucilia cuprina genome unlocks parasitic fly biology to underpin future interventions.</title>
        <authorList>
            <person name="Anstead C.A."/>
            <person name="Korhonen P.K."/>
            <person name="Young N.D."/>
            <person name="Hall R.S."/>
            <person name="Jex A.R."/>
            <person name="Murali S.C."/>
            <person name="Hughes D.S."/>
            <person name="Lee S.F."/>
            <person name="Perry T."/>
            <person name="Stroehlein A.J."/>
            <person name="Ansell B.R."/>
            <person name="Breugelmans B."/>
            <person name="Hofmann A."/>
            <person name="Qu J."/>
            <person name="Dugan S."/>
            <person name="Lee S.L."/>
            <person name="Chao H."/>
            <person name="Dinh H."/>
            <person name="Han Y."/>
            <person name="Doddapaneni H.V."/>
            <person name="Worley K.C."/>
            <person name="Muzny D.M."/>
            <person name="Ioannidis P."/>
            <person name="Waterhouse R.M."/>
            <person name="Zdobnov E.M."/>
            <person name="James P.J."/>
            <person name="Bagnall N.H."/>
            <person name="Kotze A.C."/>
            <person name="Gibbs R.A."/>
            <person name="Richards S."/>
            <person name="Batterham P."/>
            <person name="Gasser R.B."/>
        </authorList>
    </citation>
    <scope>NUCLEOTIDE SEQUENCE [LARGE SCALE GENOMIC DNA]</scope>
    <source>
        <strain evidence="2 3">LS</strain>
        <tissue evidence="2">Full body</tissue>
    </source>
</reference>
<proteinExistence type="predicted"/>
<keyword evidence="3" id="KW-1185">Reference proteome</keyword>
<evidence type="ECO:0000313" key="3">
    <source>
        <dbReference type="Proteomes" id="UP000037069"/>
    </source>
</evidence>
<sequence length="316" mass="37091">MNFNHSSTISSTTNFISEYSIAPNDETCGDSSYNCTFSRPSRHDIRMMAGLKIFAFILMRVWCKGRKEIKQLKQSIEDLKDICMRSENQMRVYSALMRVEQSRNSELTAQLKRTLNNLKRKTASYEITAIKLSNLKANKVLLEHELKNRYEEYEALHEVLSQTKTELFRSMMEQRNLQMELCKSQRSVQSLEIEKNGLIMQICNLKKEHRSIEEQLNVNDNKLIEVKDSVEECQPKLIDTQKNYIFNDFTNPRIVSEELPNLYVTEGQNSAVSQPLRRLAMYWARFLKYPKYTLRCVHVLTWYLLPAMPPPSTKFT</sequence>
<name>A0A0L0CP77_LUCCU</name>
<accession>A0A0L0CP77</accession>